<reference evidence="2" key="1">
    <citation type="journal article" date="2022" name="Mol. Ecol. Resour.">
        <title>The genomes of chicory, endive, great burdock and yacon provide insights into Asteraceae palaeo-polyploidization history and plant inulin production.</title>
        <authorList>
            <person name="Fan W."/>
            <person name="Wang S."/>
            <person name="Wang H."/>
            <person name="Wang A."/>
            <person name="Jiang F."/>
            <person name="Liu H."/>
            <person name="Zhao H."/>
            <person name="Xu D."/>
            <person name="Zhang Y."/>
        </authorList>
    </citation>
    <scope>NUCLEOTIDE SEQUENCE [LARGE SCALE GENOMIC DNA]</scope>
    <source>
        <strain evidence="2">cv. Yunnan</strain>
    </source>
</reference>
<gene>
    <name evidence="1" type="ORF">L1987_74783</name>
</gene>
<dbReference type="EMBL" id="CM042042">
    <property type="protein sequence ID" value="KAI3704559.1"/>
    <property type="molecule type" value="Genomic_DNA"/>
</dbReference>
<organism evidence="1 2">
    <name type="scientific">Smallanthus sonchifolius</name>
    <dbReference type="NCBI Taxonomy" id="185202"/>
    <lineage>
        <taxon>Eukaryota</taxon>
        <taxon>Viridiplantae</taxon>
        <taxon>Streptophyta</taxon>
        <taxon>Embryophyta</taxon>
        <taxon>Tracheophyta</taxon>
        <taxon>Spermatophyta</taxon>
        <taxon>Magnoliopsida</taxon>
        <taxon>eudicotyledons</taxon>
        <taxon>Gunneridae</taxon>
        <taxon>Pentapetalae</taxon>
        <taxon>asterids</taxon>
        <taxon>campanulids</taxon>
        <taxon>Asterales</taxon>
        <taxon>Asteraceae</taxon>
        <taxon>Asteroideae</taxon>
        <taxon>Heliantheae alliance</taxon>
        <taxon>Millerieae</taxon>
        <taxon>Smallanthus</taxon>
    </lineage>
</organism>
<reference evidence="1 2" key="2">
    <citation type="journal article" date="2022" name="Mol. Ecol. Resour.">
        <title>The genomes of chicory, endive, great burdock and yacon provide insights into Asteraceae paleo-polyploidization history and plant inulin production.</title>
        <authorList>
            <person name="Fan W."/>
            <person name="Wang S."/>
            <person name="Wang H."/>
            <person name="Wang A."/>
            <person name="Jiang F."/>
            <person name="Liu H."/>
            <person name="Zhao H."/>
            <person name="Xu D."/>
            <person name="Zhang Y."/>
        </authorList>
    </citation>
    <scope>NUCLEOTIDE SEQUENCE [LARGE SCALE GENOMIC DNA]</scope>
    <source>
        <strain evidence="2">cv. Yunnan</strain>
        <tissue evidence="1">Leaves</tissue>
    </source>
</reference>
<keyword evidence="2" id="KW-1185">Reference proteome</keyword>
<evidence type="ECO:0000313" key="1">
    <source>
        <dbReference type="EMBL" id="KAI3704559.1"/>
    </source>
</evidence>
<evidence type="ECO:0000313" key="2">
    <source>
        <dbReference type="Proteomes" id="UP001056120"/>
    </source>
</evidence>
<protein>
    <submittedName>
        <fullName evidence="1">Uncharacterized protein</fullName>
    </submittedName>
</protein>
<proteinExistence type="predicted"/>
<accession>A0ACB9A4J1</accession>
<sequence>MPKAPRKTKIPTSHGYDEQFTNCTRKGSMSFKDVLTGDRGMDKAIKKTLVLDDKWSGFENLHGRSLVLRAASFEVLKNIKTFVVHKAQHATDDADVSYYYVGLAVNDGRLILGEVAMTWRKKTFTVWVSEDAGDWEPDFLRPGKKDTHASTEEEDRTEPGSRDATNASPEIGQDDGIVSPEKEMEGINSMGNLESNNDRDLNVDCQFSNLEEFPLSQEGGPSVVTTRGGKENDVGPVDFNDLEAEDHLASDNEVENNYEIGLNNSRRIESNGETHITPSGESTDVSWDLNCEPALVRDRAQSKEERPIRPDISQSSRSVGSEQETCEVEATKNLGDKVGARLENFDYMIVDSIALERVQLCKS</sequence>
<name>A0ACB9A4J1_9ASTR</name>
<dbReference type="Proteomes" id="UP001056120">
    <property type="component" value="Linkage Group LG25"/>
</dbReference>
<comment type="caution">
    <text evidence="1">The sequence shown here is derived from an EMBL/GenBank/DDBJ whole genome shotgun (WGS) entry which is preliminary data.</text>
</comment>